<evidence type="ECO:0000256" key="9">
    <source>
        <dbReference type="ARBA" id="ARBA00047899"/>
    </source>
</evidence>
<proteinExistence type="inferred from homology"/>
<evidence type="ECO:0000256" key="1">
    <source>
        <dbReference type="ARBA" id="ARBA00010630"/>
    </source>
</evidence>
<evidence type="ECO:0000256" key="3">
    <source>
        <dbReference type="ARBA" id="ARBA00022527"/>
    </source>
</evidence>
<dbReference type="GO" id="GO:0005524">
    <property type="term" value="F:ATP binding"/>
    <property type="evidence" value="ECO:0007669"/>
    <property type="project" value="UniProtKB-KW"/>
</dbReference>
<dbReference type="PANTHER" id="PTHR12209">
    <property type="entry name" value="NON-SPECIFIC SERINE/THREONINE PROTEIN KINASE"/>
    <property type="match status" value="1"/>
</dbReference>
<dbReference type="SUPFAM" id="SSF56112">
    <property type="entry name" value="Protein kinase-like (PK-like)"/>
    <property type="match status" value="1"/>
</dbReference>
<keyword evidence="13" id="KW-1185">Reference proteome</keyword>
<dbReference type="InterPro" id="IPR011009">
    <property type="entry name" value="Kinase-like_dom_sf"/>
</dbReference>
<dbReference type="OrthoDB" id="31344at2157"/>
<dbReference type="PROSITE" id="PS50011">
    <property type="entry name" value="PROTEIN_KINASE_DOM"/>
    <property type="match status" value="1"/>
</dbReference>
<dbReference type="InterPro" id="IPR000719">
    <property type="entry name" value="Prot_kinase_dom"/>
</dbReference>
<accession>A0A1Y3GGS1</accession>
<evidence type="ECO:0000256" key="7">
    <source>
        <dbReference type="ARBA" id="ARBA00022777"/>
    </source>
</evidence>
<keyword evidence="8" id="KW-0067">ATP-binding</keyword>
<dbReference type="Gene3D" id="1.10.510.10">
    <property type="entry name" value="Transferase(Phosphotransferase) domain 1"/>
    <property type="match status" value="1"/>
</dbReference>
<gene>
    <name evidence="12" type="ORF">AMET1_0281</name>
</gene>
<dbReference type="EC" id="2.7.11.1" evidence="2"/>
<dbReference type="NCBIfam" id="TIGR03724">
    <property type="entry name" value="arch_bud32"/>
    <property type="match status" value="1"/>
</dbReference>
<keyword evidence="7" id="KW-0418">Kinase</keyword>
<evidence type="ECO:0000256" key="5">
    <source>
        <dbReference type="ARBA" id="ARBA00022694"/>
    </source>
</evidence>
<evidence type="ECO:0000313" key="12">
    <source>
        <dbReference type="EMBL" id="OUJ18635.1"/>
    </source>
</evidence>
<dbReference type="InterPro" id="IPR018934">
    <property type="entry name" value="RIO_dom"/>
</dbReference>
<keyword evidence="5" id="KW-0819">tRNA processing</keyword>
<organism evidence="12 13">
    <name type="scientific">Methanonatronarchaeum thermophilum</name>
    <dbReference type="NCBI Taxonomy" id="1927129"/>
    <lineage>
        <taxon>Archaea</taxon>
        <taxon>Methanobacteriati</taxon>
        <taxon>Methanobacteriota</taxon>
        <taxon>Methanonatronarchaeia</taxon>
        <taxon>Methanonatronarchaeales</taxon>
        <taxon>Methanonatronarchaeaceae</taxon>
        <taxon>Methanonatronarchaeum</taxon>
    </lineage>
</organism>
<evidence type="ECO:0000256" key="4">
    <source>
        <dbReference type="ARBA" id="ARBA00022679"/>
    </source>
</evidence>
<keyword evidence="6" id="KW-0547">Nucleotide-binding</keyword>
<evidence type="ECO:0000256" key="10">
    <source>
        <dbReference type="ARBA" id="ARBA00048679"/>
    </source>
</evidence>
<dbReference type="Pfam" id="PF01163">
    <property type="entry name" value="RIO1"/>
    <property type="match status" value="1"/>
</dbReference>
<evidence type="ECO:0000256" key="6">
    <source>
        <dbReference type="ARBA" id="ARBA00022741"/>
    </source>
</evidence>
<dbReference type="GO" id="GO:0008033">
    <property type="term" value="P:tRNA processing"/>
    <property type="evidence" value="ECO:0007669"/>
    <property type="project" value="UniProtKB-KW"/>
</dbReference>
<evidence type="ECO:0000313" key="13">
    <source>
        <dbReference type="Proteomes" id="UP000195137"/>
    </source>
</evidence>
<evidence type="ECO:0000256" key="2">
    <source>
        <dbReference type="ARBA" id="ARBA00012513"/>
    </source>
</evidence>
<dbReference type="EMBL" id="MRZU01000003">
    <property type="protein sequence ID" value="OUJ18635.1"/>
    <property type="molecule type" value="Genomic_DNA"/>
</dbReference>
<dbReference type="PANTHER" id="PTHR12209:SF0">
    <property type="entry name" value="EKC_KEOPS COMPLEX SUBUNIT TP53RK"/>
    <property type="match status" value="1"/>
</dbReference>
<keyword evidence="4 12" id="KW-0808">Transferase</keyword>
<dbReference type="AlphaFoldDB" id="A0A1Y3GGS1"/>
<dbReference type="GO" id="GO:0004674">
    <property type="term" value="F:protein serine/threonine kinase activity"/>
    <property type="evidence" value="ECO:0007669"/>
    <property type="project" value="UniProtKB-KW"/>
</dbReference>
<reference evidence="12 13" key="1">
    <citation type="submission" date="2016-12" db="EMBL/GenBank/DDBJ databases">
        <title>Discovery of methanogenic haloarchaea.</title>
        <authorList>
            <person name="Sorokin D.Y."/>
            <person name="Makarova K.S."/>
            <person name="Abbas B."/>
            <person name="Ferrer M."/>
            <person name="Golyshin P.N."/>
        </authorList>
    </citation>
    <scope>NUCLEOTIDE SEQUENCE [LARGE SCALE GENOMIC DNA]</scope>
    <source>
        <strain evidence="12">AMET1</strain>
    </source>
</reference>
<dbReference type="NCBIfam" id="NF011462">
    <property type="entry name" value="PRK14879.1-3"/>
    <property type="match status" value="1"/>
</dbReference>
<keyword evidence="3" id="KW-0723">Serine/threonine-protein kinase</keyword>
<feature type="domain" description="Protein kinase" evidence="11">
    <location>
        <begin position="1"/>
        <end position="196"/>
    </location>
</feature>
<sequence>MKKTYIDQGAEAQIYQQGNKILKKRVPKTYRHPELDHKIRKTRTKKEAKITSEARKAGIPTPIILDIKKYTITFEYINGEKLKNIYNNLTPSQYRQIGENIGKLHKAGLVHGDLTTSNMIKHKNTIYLIDFGLAEYDKHIESRGVDLHILLQSIKATHKPNNSIKQIKNGYKNTFPKHKKTFKRLNEIQKRGRYTQ</sequence>
<comment type="catalytic activity">
    <reaction evidence="9">
        <text>L-threonyl-[protein] + ATP = O-phospho-L-threonyl-[protein] + ADP + H(+)</text>
        <dbReference type="Rhea" id="RHEA:46608"/>
        <dbReference type="Rhea" id="RHEA-COMP:11060"/>
        <dbReference type="Rhea" id="RHEA-COMP:11605"/>
        <dbReference type="ChEBI" id="CHEBI:15378"/>
        <dbReference type="ChEBI" id="CHEBI:30013"/>
        <dbReference type="ChEBI" id="CHEBI:30616"/>
        <dbReference type="ChEBI" id="CHEBI:61977"/>
        <dbReference type="ChEBI" id="CHEBI:456216"/>
        <dbReference type="EC" id="2.7.11.1"/>
    </reaction>
</comment>
<dbReference type="Gene3D" id="3.30.200.20">
    <property type="entry name" value="Phosphorylase Kinase, domain 1"/>
    <property type="match status" value="1"/>
</dbReference>
<evidence type="ECO:0000259" key="11">
    <source>
        <dbReference type="PROSITE" id="PS50011"/>
    </source>
</evidence>
<protein>
    <recommendedName>
        <fullName evidence="2">non-specific serine/threonine protein kinase</fullName>
        <ecNumber evidence="2">2.7.11.1</ecNumber>
    </recommendedName>
</protein>
<comment type="similarity">
    <text evidence="1">Belongs to the protein kinase superfamily. BUD32 family.</text>
</comment>
<dbReference type="GO" id="GO:0005829">
    <property type="term" value="C:cytosol"/>
    <property type="evidence" value="ECO:0007669"/>
    <property type="project" value="TreeGrafter"/>
</dbReference>
<comment type="catalytic activity">
    <reaction evidence="10">
        <text>L-seryl-[protein] + ATP = O-phospho-L-seryl-[protein] + ADP + H(+)</text>
        <dbReference type="Rhea" id="RHEA:17989"/>
        <dbReference type="Rhea" id="RHEA-COMP:9863"/>
        <dbReference type="Rhea" id="RHEA-COMP:11604"/>
        <dbReference type="ChEBI" id="CHEBI:15378"/>
        <dbReference type="ChEBI" id="CHEBI:29999"/>
        <dbReference type="ChEBI" id="CHEBI:30616"/>
        <dbReference type="ChEBI" id="CHEBI:83421"/>
        <dbReference type="ChEBI" id="CHEBI:456216"/>
        <dbReference type="EC" id="2.7.11.1"/>
    </reaction>
</comment>
<dbReference type="RefSeq" id="WP_086636708.1">
    <property type="nucleotide sequence ID" value="NZ_MRZU01000003.1"/>
</dbReference>
<dbReference type="InterPro" id="IPR022495">
    <property type="entry name" value="Bud32"/>
</dbReference>
<name>A0A1Y3GGS1_9EURY</name>
<evidence type="ECO:0000256" key="8">
    <source>
        <dbReference type="ARBA" id="ARBA00022840"/>
    </source>
</evidence>
<dbReference type="Proteomes" id="UP000195137">
    <property type="component" value="Unassembled WGS sequence"/>
</dbReference>
<comment type="caution">
    <text evidence="12">The sequence shown here is derived from an EMBL/GenBank/DDBJ whole genome shotgun (WGS) entry which is preliminary data.</text>
</comment>